<comment type="similarity">
    <text evidence="1">Belongs to the sigma-70 factor family. ECF subfamily.</text>
</comment>
<proteinExistence type="inferred from homology"/>
<evidence type="ECO:0000313" key="8">
    <source>
        <dbReference type="Proteomes" id="UP001144347"/>
    </source>
</evidence>
<evidence type="ECO:0000256" key="1">
    <source>
        <dbReference type="ARBA" id="ARBA00010641"/>
    </source>
</evidence>
<dbReference type="Pfam" id="PF08281">
    <property type="entry name" value="Sigma70_r4_2"/>
    <property type="match status" value="1"/>
</dbReference>
<dbReference type="PANTHER" id="PTHR43133:SF46">
    <property type="entry name" value="RNA POLYMERASE SIGMA-70 FACTOR ECF SUBFAMILY"/>
    <property type="match status" value="1"/>
</dbReference>
<dbReference type="Proteomes" id="UP001144347">
    <property type="component" value="Unassembled WGS sequence"/>
</dbReference>
<dbReference type="RefSeq" id="WP_269428173.1">
    <property type="nucleotide sequence ID" value="NZ_JAPWGM010000004.1"/>
</dbReference>
<protein>
    <submittedName>
        <fullName evidence="7">RNA polymerase sigma-70 factor</fullName>
    </submittedName>
</protein>
<gene>
    <name evidence="7" type="ORF">O0955_14000</name>
</gene>
<evidence type="ECO:0000259" key="5">
    <source>
        <dbReference type="Pfam" id="PF04542"/>
    </source>
</evidence>
<dbReference type="InterPro" id="IPR014284">
    <property type="entry name" value="RNA_pol_sigma-70_dom"/>
</dbReference>
<comment type="caution">
    <text evidence="7">The sequence shown here is derived from an EMBL/GenBank/DDBJ whole genome shotgun (WGS) entry which is preliminary data.</text>
</comment>
<dbReference type="InterPro" id="IPR013249">
    <property type="entry name" value="RNA_pol_sigma70_r4_t2"/>
</dbReference>
<dbReference type="InterPro" id="IPR007627">
    <property type="entry name" value="RNA_pol_sigma70_r2"/>
</dbReference>
<keyword evidence="2" id="KW-0805">Transcription regulation</keyword>
<dbReference type="NCBIfam" id="TIGR02985">
    <property type="entry name" value="Sig70_bacteroi1"/>
    <property type="match status" value="1"/>
</dbReference>
<dbReference type="InterPro" id="IPR013325">
    <property type="entry name" value="RNA_pol_sigma_r2"/>
</dbReference>
<dbReference type="Gene3D" id="1.10.10.10">
    <property type="entry name" value="Winged helix-like DNA-binding domain superfamily/Winged helix DNA-binding domain"/>
    <property type="match status" value="1"/>
</dbReference>
<evidence type="ECO:0000256" key="2">
    <source>
        <dbReference type="ARBA" id="ARBA00023015"/>
    </source>
</evidence>
<dbReference type="EMBL" id="JAPWGM010000004">
    <property type="protein sequence ID" value="MCZ4245121.1"/>
    <property type="molecule type" value="Genomic_DNA"/>
</dbReference>
<evidence type="ECO:0000313" key="7">
    <source>
        <dbReference type="EMBL" id="MCZ4245121.1"/>
    </source>
</evidence>
<keyword evidence="8" id="KW-1185">Reference proteome</keyword>
<evidence type="ECO:0000259" key="6">
    <source>
        <dbReference type="Pfam" id="PF08281"/>
    </source>
</evidence>
<reference evidence="7" key="1">
    <citation type="submission" date="2022-12" db="EMBL/GenBank/DDBJ databases">
        <title>Genome sequence of HCMS5-2.</title>
        <authorList>
            <person name="Woo H."/>
        </authorList>
    </citation>
    <scope>NUCLEOTIDE SEQUENCE</scope>
    <source>
        <strain evidence="7">HCMS5-2</strain>
    </source>
</reference>
<dbReference type="PANTHER" id="PTHR43133">
    <property type="entry name" value="RNA POLYMERASE ECF-TYPE SIGMA FACTO"/>
    <property type="match status" value="1"/>
</dbReference>
<evidence type="ECO:0000256" key="4">
    <source>
        <dbReference type="ARBA" id="ARBA00023163"/>
    </source>
</evidence>
<accession>A0ABT4LB16</accession>
<feature type="domain" description="RNA polymerase sigma factor 70 region 4 type 2" evidence="6">
    <location>
        <begin position="117"/>
        <end position="165"/>
    </location>
</feature>
<dbReference type="NCBIfam" id="TIGR02937">
    <property type="entry name" value="sigma70-ECF"/>
    <property type="match status" value="1"/>
</dbReference>
<sequence>MLLEFQEGSEQAFDQVFTHFHPLLCVFAERILHDQTTGQDIAQDSLIKAWKKRKDFPNFPQLKSFLYTCVRNACFNELEKAKVKTRYQSTLEKTEPADDYNPLKDIIHAEVVSRIFAQVDTLPEQCRKVIQMTFVDGKSPKEISDELNVSVSTVNSHKMRGLQLLKGKLSDRDFLTVIVILLPGIWNK</sequence>
<feature type="domain" description="RNA polymerase sigma-70 region 2" evidence="5">
    <location>
        <begin position="17"/>
        <end position="82"/>
    </location>
</feature>
<dbReference type="Gene3D" id="1.10.1740.10">
    <property type="match status" value="1"/>
</dbReference>
<dbReference type="InterPro" id="IPR039425">
    <property type="entry name" value="RNA_pol_sigma-70-like"/>
</dbReference>
<dbReference type="InterPro" id="IPR036388">
    <property type="entry name" value="WH-like_DNA-bd_sf"/>
</dbReference>
<dbReference type="InterPro" id="IPR014327">
    <property type="entry name" value="RNA_pol_sigma70_bacteroid"/>
</dbReference>
<keyword evidence="4" id="KW-0804">Transcription</keyword>
<evidence type="ECO:0000256" key="3">
    <source>
        <dbReference type="ARBA" id="ARBA00023082"/>
    </source>
</evidence>
<dbReference type="CDD" id="cd06171">
    <property type="entry name" value="Sigma70_r4"/>
    <property type="match status" value="1"/>
</dbReference>
<dbReference type="SUPFAM" id="SSF88659">
    <property type="entry name" value="Sigma3 and sigma4 domains of RNA polymerase sigma factors"/>
    <property type="match status" value="1"/>
</dbReference>
<dbReference type="Pfam" id="PF04542">
    <property type="entry name" value="Sigma70_r2"/>
    <property type="match status" value="1"/>
</dbReference>
<dbReference type="InterPro" id="IPR013324">
    <property type="entry name" value="RNA_pol_sigma_r3/r4-like"/>
</dbReference>
<name>A0ABT4LB16_9SPHI</name>
<keyword evidence="3" id="KW-0731">Sigma factor</keyword>
<dbReference type="SUPFAM" id="SSF88946">
    <property type="entry name" value="Sigma2 domain of RNA polymerase sigma factors"/>
    <property type="match status" value="1"/>
</dbReference>
<organism evidence="7 8">
    <name type="scientific">Pedobacter punctiformis</name>
    <dbReference type="NCBI Taxonomy" id="3004097"/>
    <lineage>
        <taxon>Bacteria</taxon>
        <taxon>Pseudomonadati</taxon>
        <taxon>Bacteroidota</taxon>
        <taxon>Sphingobacteriia</taxon>
        <taxon>Sphingobacteriales</taxon>
        <taxon>Sphingobacteriaceae</taxon>
        <taxon>Pedobacter</taxon>
    </lineage>
</organism>